<evidence type="ECO:0000256" key="1">
    <source>
        <dbReference type="SAM" id="MobiDB-lite"/>
    </source>
</evidence>
<evidence type="ECO:0000313" key="3">
    <source>
        <dbReference type="Proteomes" id="UP001500325"/>
    </source>
</evidence>
<organism evidence="2 3">
    <name type="scientific">Pseudonocardia yuanmonensis</name>
    <dbReference type="NCBI Taxonomy" id="1095914"/>
    <lineage>
        <taxon>Bacteria</taxon>
        <taxon>Bacillati</taxon>
        <taxon>Actinomycetota</taxon>
        <taxon>Actinomycetes</taxon>
        <taxon>Pseudonocardiales</taxon>
        <taxon>Pseudonocardiaceae</taxon>
        <taxon>Pseudonocardia</taxon>
    </lineage>
</organism>
<keyword evidence="3" id="KW-1185">Reference proteome</keyword>
<evidence type="ECO:0000313" key="2">
    <source>
        <dbReference type="EMBL" id="GAA4709951.1"/>
    </source>
</evidence>
<dbReference type="RefSeq" id="WP_345384114.1">
    <property type="nucleotide sequence ID" value="NZ_BAABIC010000028.1"/>
</dbReference>
<comment type="caution">
    <text evidence="2">The sequence shown here is derived from an EMBL/GenBank/DDBJ whole genome shotgun (WGS) entry which is preliminary data.</text>
</comment>
<dbReference type="Proteomes" id="UP001500325">
    <property type="component" value="Unassembled WGS sequence"/>
</dbReference>
<accession>A0ABP8XP31</accession>
<dbReference type="EMBL" id="BAABIC010000028">
    <property type="protein sequence ID" value="GAA4709951.1"/>
    <property type="molecule type" value="Genomic_DNA"/>
</dbReference>
<gene>
    <name evidence="2" type="ORF">GCM10023215_59610</name>
</gene>
<dbReference type="InterPro" id="IPR029058">
    <property type="entry name" value="AB_hydrolase_fold"/>
</dbReference>
<feature type="region of interest" description="Disordered" evidence="1">
    <location>
        <begin position="1"/>
        <end position="22"/>
    </location>
</feature>
<sequence>MVPGAEMVTVPGLDHLGPLTHPDEFGEVIARSVRRQESRAAGG</sequence>
<reference evidence="3" key="1">
    <citation type="journal article" date="2019" name="Int. J. Syst. Evol. Microbiol.">
        <title>The Global Catalogue of Microorganisms (GCM) 10K type strain sequencing project: providing services to taxonomists for standard genome sequencing and annotation.</title>
        <authorList>
            <consortium name="The Broad Institute Genomics Platform"/>
            <consortium name="The Broad Institute Genome Sequencing Center for Infectious Disease"/>
            <person name="Wu L."/>
            <person name="Ma J."/>
        </authorList>
    </citation>
    <scope>NUCLEOTIDE SEQUENCE [LARGE SCALE GENOMIC DNA]</scope>
    <source>
        <strain evidence="3">JCM 18055</strain>
    </source>
</reference>
<protein>
    <recommendedName>
        <fullName evidence="4">Alpha/beta hydrolase family protein</fullName>
    </recommendedName>
</protein>
<name>A0ABP8XP31_9PSEU</name>
<dbReference type="Gene3D" id="3.40.50.1820">
    <property type="entry name" value="alpha/beta hydrolase"/>
    <property type="match status" value="1"/>
</dbReference>
<proteinExistence type="predicted"/>
<evidence type="ECO:0008006" key="4">
    <source>
        <dbReference type="Google" id="ProtNLM"/>
    </source>
</evidence>